<evidence type="ECO:0000259" key="15">
    <source>
        <dbReference type="PROSITE" id="PS50878"/>
    </source>
</evidence>
<dbReference type="InterPro" id="IPR041373">
    <property type="entry name" value="RT_RNaseH"/>
</dbReference>
<dbReference type="PROSITE" id="PS50878">
    <property type="entry name" value="RT_POL"/>
    <property type="match status" value="1"/>
</dbReference>
<evidence type="ECO:0000313" key="19">
    <source>
        <dbReference type="RefSeq" id="XP_015268492.1"/>
    </source>
</evidence>
<dbReference type="RefSeq" id="XP_015268492.1">
    <property type="nucleotide sequence ID" value="XM_015413006.1"/>
</dbReference>
<evidence type="ECO:0000313" key="18">
    <source>
        <dbReference type="Proteomes" id="UP000694871"/>
    </source>
</evidence>
<dbReference type="PROSITE" id="PS50879">
    <property type="entry name" value="RNASE_H_1"/>
    <property type="match status" value="1"/>
</dbReference>
<evidence type="ECO:0000256" key="2">
    <source>
        <dbReference type="ARBA" id="ARBA00012180"/>
    </source>
</evidence>
<evidence type="ECO:0000259" key="17">
    <source>
        <dbReference type="PROSITE" id="PS50994"/>
    </source>
</evidence>
<keyword evidence="7" id="KW-0255">Endonuclease</keyword>
<dbReference type="Pfam" id="PF00078">
    <property type="entry name" value="RVT_1"/>
    <property type="match status" value="1"/>
</dbReference>
<gene>
    <name evidence="19" type="primary">LOC107111958</name>
</gene>
<dbReference type="PROSITE" id="PS50994">
    <property type="entry name" value="INTEGRASE"/>
    <property type="match status" value="2"/>
</dbReference>
<dbReference type="Gene3D" id="1.10.340.70">
    <property type="match status" value="2"/>
</dbReference>
<dbReference type="GeneID" id="107111958"/>
<dbReference type="Gene3D" id="3.30.70.270">
    <property type="match status" value="2"/>
</dbReference>
<dbReference type="Gene3D" id="3.30.420.10">
    <property type="entry name" value="Ribonuclease H-like superfamily/Ribonuclease H"/>
    <property type="match status" value="3"/>
</dbReference>
<dbReference type="PANTHER" id="PTHR37984">
    <property type="entry name" value="PROTEIN CBG26694"/>
    <property type="match status" value="1"/>
</dbReference>
<keyword evidence="4" id="KW-0808">Transferase</keyword>
<keyword evidence="8" id="KW-0378">Hydrolase</keyword>
<proteinExistence type="inferred from homology"/>
<feature type="region of interest" description="Disordered" evidence="13">
    <location>
        <begin position="1668"/>
        <end position="1694"/>
    </location>
</feature>
<keyword evidence="10" id="KW-0233">DNA recombination</keyword>
<evidence type="ECO:0000256" key="1">
    <source>
        <dbReference type="ARBA" id="ARBA00010879"/>
    </source>
</evidence>
<evidence type="ECO:0000256" key="12">
    <source>
        <dbReference type="ARBA" id="ARBA00039658"/>
    </source>
</evidence>
<dbReference type="Gene3D" id="2.40.70.10">
    <property type="entry name" value="Acid Proteases"/>
    <property type="match status" value="1"/>
</dbReference>
<organism evidence="18 19">
    <name type="scientific">Gekko japonicus</name>
    <name type="common">Schlegel's Japanese gecko</name>
    <dbReference type="NCBI Taxonomy" id="146911"/>
    <lineage>
        <taxon>Eukaryota</taxon>
        <taxon>Metazoa</taxon>
        <taxon>Chordata</taxon>
        <taxon>Craniata</taxon>
        <taxon>Vertebrata</taxon>
        <taxon>Euteleostomi</taxon>
        <taxon>Lepidosauria</taxon>
        <taxon>Squamata</taxon>
        <taxon>Bifurcata</taxon>
        <taxon>Gekkota</taxon>
        <taxon>Gekkonidae</taxon>
        <taxon>Gekkoninae</taxon>
        <taxon>Gekko</taxon>
    </lineage>
</organism>
<dbReference type="Gene3D" id="2.30.30.850">
    <property type="match status" value="1"/>
</dbReference>
<keyword evidence="18" id="KW-1185">Reference proteome</keyword>
<name>A0ABM1K455_GEKJA</name>
<reference evidence="19" key="1">
    <citation type="submission" date="2025-08" db="UniProtKB">
        <authorList>
            <consortium name="RefSeq"/>
        </authorList>
    </citation>
    <scope>IDENTIFICATION</scope>
</reference>
<dbReference type="Proteomes" id="UP000694871">
    <property type="component" value="Unplaced"/>
</dbReference>
<evidence type="ECO:0000256" key="10">
    <source>
        <dbReference type="ARBA" id="ARBA00023172"/>
    </source>
</evidence>
<evidence type="ECO:0000256" key="3">
    <source>
        <dbReference type="ARBA" id="ARBA00012493"/>
    </source>
</evidence>
<dbReference type="Pfam" id="PF17921">
    <property type="entry name" value="Integrase_H2C2"/>
    <property type="match status" value="1"/>
</dbReference>
<evidence type="ECO:0000256" key="8">
    <source>
        <dbReference type="ARBA" id="ARBA00022801"/>
    </source>
</evidence>
<dbReference type="CDD" id="cd09274">
    <property type="entry name" value="RNase_HI_RT_Ty3"/>
    <property type="match status" value="1"/>
</dbReference>
<sequence length="2086" mass="233863">MLDTGAEVSIVTTPIALPTKDSLTVVGMAGKKLALPYLQSRTCSLGGHRVTHRFLLNPSCPINLLGRDLLSKMRASITFDTPDGSALLSLPPETQTSLVCCNLEVDATEEWRLPEVLMGCGFRRHPDGDPEEVQYQTDKDAFYDKEKVQDKLYYRNEVPTVWAEDNPPGFAKHQPPVVVVLKPTANPVRERQYPIREDARRVLTKHFQRLLKDGILIPCESAWNTPILPVPKPSPDPKNPDYRPVQDLRAVNTQVEAIHPVVPNPYTILTLIPSTAAWFTVLDLKDAFFSIGLHHQSRDIFAFEWRAPGASSPCQYTWTRLPQGYKNSPSLFGQALGKDLENFDTQEGVLTLIQYVDDLLLCAPDPHRCSQGTLNLLRLLDACGYKVSFKKAQICLTRVQFLGFEISKNQRSLSNARKETVCQIPLPQSRKELRGFLGAASYCRLWIPSFALLAKPLYEATKGGTQEPFVWGPDQDVAFRTLKQRLIEAPALGLPDPEKPFSLCVDEKQSVALGVLLQKLGTHNRPVAYLSQNLDAVEAGLPPCLRAVAACCRLIEAANKFTWGAPLTVFVSHGVKTILEARGHKYLTVSRMARYQAVLLENPGVSLAPVININPATLLPVPCEDVEHDCLVTTDQLFASRLDLRDQPLQQPDLILYCDGSSFINPQGRRKAGYAVVDDHQVIQAESLPVGTSAQLAEIIALTVALHLSKNAAANIFTDSMFAFKAAHAHGMLWQHRGFITAAGKDIKYGPNLRLLLEAINLPTKIAIIHCRGHQRKSDPIAEGNGRADKAAKEAAEGKLCLRTLVPSPSVLACPVFPTPVSAWTPRYTKHEDYLCDQQSAKKNEEGWWILPTGKIWIPASLGYEIMKALHANTHYGSSSLVKALDRWAHLERKTALADLVCRQCVTCARNNPREGPRRPPGINTPGPAPMTSLVVDFTEMPKVGRHHYLLVFVCTHTGWIEAFPTATEKASEVARAMLRDLIPRFGLPTWVSSDNGPAFISELTQQVAKALGIIWKLHCAYRPQSSGAVERANRTLKASLRKFTQETEQPWPKILPLVLFRLHCLPSKRTSVSPYEAMFGRPPPLTMGVHTDAYGFHQLITSAELQALGRQVEKLQRHYSACLPVPLFDSVCHVSPGDSVWVKNWRPEPLGPRWEGPFTVLLSADSGDGYHYHKLRKSVIREQVKILIQKSLNTEELHLKRHLNCFIRTLKRRENIEEKGGQDHRFNAGLHFGKQLKESFLNFFSTGRRSSGELIASPVPAEKPKERINPVCLKMSEEEPSTSKAGNPTAPKQAPAKLVSTFHSSGDTEALKLKPQNYLWWEAVLKVKLQMQRAQHVLTMEPPANEPEKGDFEQLDGYAKNLILGSVNPDDEPDLYTVQVLTRLALFEDRQGEVASTSGQLVQRQHLDDKRESKGTEELQVELYKGLPRSEDFLSPAWLPYDEEFRMRAAMNPALRWDQLHLHLWLQIMSPYRRFGNERTDNGYSVCKSQGIEINTVGHLCKLPADKLDALQVLIDMARVKKKITLLKLQQLVGHLNFACKVVAPSQAFVRRLLEADASSVALGAVLSQRADPSQPLQPCAYYSRQLSSAEQNYTIWERELLAIKTAFEVWRHHLEGARHPVQVLTDHRNLEHLQTTRRLNQRQIRWSLFFSRFNFTISYIPQTQNQKADALSRKPEYTPTSKTEAPDTSILPPNVFAAAPEPASLAEDIRASQATDPWAQQRLQEVQQGDSKDLTVKDGVLYHRDRVYVPPGPLRARILRLTHDAPPAGHFGQHKTAHLLTRDFWWPRVRADVDRYVSTCDVCRRAKEVPAKPSGLLRPLPVPSSPWEIISMDFIVDLPRSHGHSCIFVVVDLLTKMAHFVPCPKIPTGPETAQLYLHHIFRLHGAPAQIISDRGPQFSSRFWQALHQGLGTEVHLSSAYHPQTDGQTERTNATLEQYLRCYTTYQQDNWYSLLPLAEFAYNNAVHSSIQVTPFAANYGYNPRFFLPGPDLWENSCPLGARLQCGGQHTVQPLNQGDDLPQAGHMGEEQVSGVLEALEDMYYLGESQSVIEADLSSSSVCRMGMEEMLLLPPTYSLRLLCITQR</sequence>
<dbReference type="InterPro" id="IPR050951">
    <property type="entry name" value="Retrovirus_Pol_polyprotein"/>
</dbReference>
<dbReference type="Pfam" id="PF17919">
    <property type="entry name" value="RT_RNaseH_2"/>
    <property type="match status" value="1"/>
</dbReference>
<dbReference type="InterPro" id="IPR041588">
    <property type="entry name" value="Integrase_H2C2"/>
</dbReference>
<protein>
    <recommendedName>
        <fullName evidence="12">Gypsy retrotransposon integrase-like protein 1</fullName>
        <ecNumber evidence="3">2.7.7.49</ecNumber>
        <ecNumber evidence="2">3.1.26.4</ecNumber>
    </recommendedName>
</protein>
<dbReference type="InterPro" id="IPR036397">
    <property type="entry name" value="RNaseH_sf"/>
</dbReference>
<evidence type="ECO:0000259" key="16">
    <source>
        <dbReference type="PROSITE" id="PS50879"/>
    </source>
</evidence>
<feature type="domain" description="RNase H type-1" evidence="16">
    <location>
        <begin position="650"/>
        <end position="797"/>
    </location>
</feature>
<dbReference type="InterPro" id="IPR043128">
    <property type="entry name" value="Rev_trsase/Diguanyl_cyclase"/>
</dbReference>
<dbReference type="Pfam" id="PF00077">
    <property type="entry name" value="RVP"/>
    <property type="match status" value="1"/>
</dbReference>
<dbReference type="InterPro" id="IPR018061">
    <property type="entry name" value="Retropepsins"/>
</dbReference>
<dbReference type="Gene3D" id="3.10.10.10">
    <property type="entry name" value="HIV Type 1 Reverse Transcriptase, subunit A, domain 1"/>
    <property type="match status" value="1"/>
</dbReference>
<dbReference type="InterPro" id="IPR000477">
    <property type="entry name" value="RT_dom"/>
</dbReference>
<dbReference type="InterPro" id="IPR001995">
    <property type="entry name" value="Peptidase_A2_cat"/>
</dbReference>
<dbReference type="EC" id="3.1.26.4" evidence="2"/>
<dbReference type="Pfam" id="PF17917">
    <property type="entry name" value="RT_RNaseH"/>
    <property type="match status" value="1"/>
</dbReference>
<dbReference type="Pfam" id="PF00665">
    <property type="entry name" value="rve"/>
    <property type="match status" value="2"/>
</dbReference>
<evidence type="ECO:0000256" key="7">
    <source>
        <dbReference type="ARBA" id="ARBA00022759"/>
    </source>
</evidence>
<keyword evidence="11" id="KW-0511">Multifunctional enzyme</keyword>
<comment type="similarity">
    <text evidence="1">Belongs to the beta type-B retroviral polymerase family. HERV class-II K(HML-2) pol subfamily.</text>
</comment>
<evidence type="ECO:0000256" key="4">
    <source>
        <dbReference type="ARBA" id="ARBA00022679"/>
    </source>
</evidence>
<dbReference type="Pfam" id="PF00075">
    <property type="entry name" value="RNase_H"/>
    <property type="match status" value="1"/>
</dbReference>
<dbReference type="InterPro" id="IPR001584">
    <property type="entry name" value="Integrase_cat-core"/>
</dbReference>
<evidence type="ECO:0000256" key="11">
    <source>
        <dbReference type="ARBA" id="ARBA00023268"/>
    </source>
</evidence>
<dbReference type="InterPro" id="IPR043502">
    <property type="entry name" value="DNA/RNA_pol_sf"/>
</dbReference>
<dbReference type="EC" id="2.7.7.49" evidence="3"/>
<feature type="domain" description="Integrase catalytic" evidence="17">
    <location>
        <begin position="926"/>
        <end position="1083"/>
    </location>
</feature>
<keyword evidence="6" id="KW-0540">Nuclease</keyword>
<evidence type="ECO:0000256" key="5">
    <source>
        <dbReference type="ARBA" id="ARBA00022695"/>
    </source>
</evidence>
<dbReference type="CDD" id="cd09273">
    <property type="entry name" value="RNase_HI_RT_Bel"/>
    <property type="match status" value="1"/>
</dbReference>
<accession>A0ABM1K455</accession>
<dbReference type="SUPFAM" id="SSF53098">
    <property type="entry name" value="Ribonuclease H-like"/>
    <property type="match status" value="3"/>
</dbReference>
<dbReference type="Gene3D" id="3.10.20.370">
    <property type="match status" value="2"/>
</dbReference>
<evidence type="ECO:0000256" key="6">
    <source>
        <dbReference type="ARBA" id="ARBA00022722"/>
    </source>
</evidence>
<evidence type="ECO:0000259" key="14">
    <source>
        <dbReference type="PROSITE" id="PS50175"/>
    </source>
</evidence>
<dbReference type="InterPro" id="IPR021109">
    <property type="entry name" value="Peptidase_aspartic_dom_sf"/>
</dbReference>
<feature type="domain" description="Peptidase A2" evidence="14">
    <location>
        <begin position="1"/>
        <end position="69"/>
    </location>
</feature>
<dbReference type="InterPro" id="IPR041577">
    <property type="entry name" value="RT_RNaseH_2"/>
</dbReference>
<dbReference type="InterPro" id="IPR002156">
    <property type="entry name" value="RNaseH_domain"/>
</dbReference>
<dbReference type="SUPFAM" id="SSF50630">
    <property type="entry name" value="Acid proteases"/>
    <property type="match status" value="1"/>
</dbReference>
<feature type="domain" description="Reverse transcriptase" evidence="15">
    <location>
        <begin position="211"/>
        <end position="406"/>
    </location>
</feature>
<evidence type="ECO:0000256" key="9">
    <source>
        <dbReference type="ARBA" id="ARBA00022918"/>
    </source>
</evidence>
<feature type="domain" description="Integrase catalytic" evidence="17">
    <location>
        <begin position="1824"/>
        <end position="1983"/>
    </location>
</feature>
<dbReference type="InterPro" id="IPR012337">
    <property type="entry name" value="RNaseH-like_sf"/>
</dbReference>
<dbReference type="PANTHER" id="PTHR37984:SF5">
    <property type="entry name" value="PROTEIN NYNRIN-LIKE"/>
    <property type="match status" value="1"/>
</dbReference>
<dbReference type="PROSITE" id="PS50175">
    <property type="entry name" value="ASP_PROT_RETROV"/>
    <property type="match status" value="1"/>
</dbReference>
<dbReference type="SUPFAM" id="SSF56672">
    <property type="entry name" value="DNA/RNA polymerases"/>
    <property type="match status" value="2"/>
</dbReference>
<keyword evidence="5" id="KW-0548">Nucleotidyltransferase</keyword>
<evidence type="ECO:0000256" key="13">
    <source>
        <dbReference type="SAM" id="MobiDB-lite"/>
    </source>
</evidence>
<keyword evidence="9" id="KW-0695">RNA-directed DNA polymerase</keyword>